<gene>
    <name evidence="2" type="primary">cobN</name>
    <name evidence="2" type="ORF">NCTC12967_02822</name>
</gene>
<dbReference type="AlphaFoldDB" id="A0A3S4W8V3"/>
<keyword evidence="3" id="KW-1185">Reference proteome</keyword>
<dbReference type="CDD" id="cd10150">
    <property type="entry name" value="CobN_like"/>
    <property type="match status" value="1"/>
</dbReference>
<dbReference type="Proteomes" id="UP000273044">
    <property type="component" value="Chromosome"/>
</dbReference>
<dbReference type="PANTHER" id="PTHR44119">
    <property type="entry name" value="MAGNESIUM-CHELATASE SUBUNIT CHLH, CHLOROPLASTIC"/>
    <property type="match status" value="1"/>
</dbReference>
<keyword evidence="2" id="KW-0436">Ligase</keyword>
<dbReference type="InterPro" id="IPR003672">
    <property type="entry name" value="CobN/Mg_chltase"/>
</dbReference>
<evidence type="ECO:0000259" key="1">
    <source>
        <dbReference type="Pfam" id="PF02514"/>
    </source>
</evidence>
<reference evidence="2 3" key="1">
    <citation type="submission" date="2018-12" db="EMBL/GenBank/DDBJ databases">
        <authorList>
            <consortium name="Pathogen Informatics"/>
        </authorList>
    </citation>
    <scope>NUCLEOTIDE SEQUENCE [LARGE SCALE GENOMIC DNA]</scope>
    <source>
        <strain evidence="2 3">NCTC12967</strain>
    </source>
</reference>
<dbReference type="GeneID" id="64408235"/>
<evidence type="ECO:0000313" key="3">
    <source>
        <dbReference type="Proteomes" id="UP000273044"/>
    </source>
</evidence>
<dbReference type="EC" id="6.6.1.2" evidence="2"/>
<accession>A0A3S4W8V3</accession>
<name>A0A3S4W8V3_9ACTN</name>
<dbReference type="PANTHER" id="PTHR44119:SF4">
    <property type="entry name" value="AEROBIC COBALTOCHELATASE SUBUNIT COBN"/>
    <property type="match status" value="1"/>
</dbReference>
<feature type="domain" description="CobN/magnesium chelatase" evidence="1">
    <location>
        <begin position="157"/>
        <end position="1201"/>
    </location>
</feature>
<dbReference type="GO" id="GO:0051116">
    <property type="term" value="F:cobaltochelatase activity"/>
    <property type="evidence" value="ECO:0007669"/>
    <property type="project" value="UniProtKB-EC"/>
</dbReference>
<organism evidence="2 3">
    <name type="scientific">Arachnia propionica</name>
    <dbReference type="NCBI Taxonomy" id="1750"/>
    <lineage>
        <taxon>Bacteria</taxon>
        <taxon>Bacillati</taxon>
        <taxon>Actinomycetota</taxon>
        <taxon>Actinomycetes</taxon>
        <taxon>Propionibacteriales</taxon>
        <taxon>Propionibacteriaceae</taxon>
        <taxon>Arachnia</taxon>
    </lineage>
</organism>
<sequence length="1224" mass="132679">MRIVAITHYPGALRCFIDTAAHLDRTVPGWGSLTLFDSAQPLGDADALAGAVSSADAVIVDLMRSDPAWQDALAPILDGYPGHLLPFGMQFAGQTRLGQFRLAPGTMPPMMLGAPPEPPRGVDDSQARRDAMTFSRLARAYRTMRGGDALFVLGTLLRDYGDQPGLDVPEPSPQTPGVHLADPATRARYASAEDYLAAHPGPKGRPVVALLYNGVSYPTDPEPVAARLAEALSGDAWVLPVAIETDAASAVDRILELCATPGLEPDLVVTLMSFRFGAGPTGGDADHGVAALNRLGVPYLSPILLTRTTAEEWLHHSNGLGPSEVLVSVMLPEFDGAINQIPIAAMTPPRHDARHRVDTAELQVIDEQLNRLVGRVRGLLRLRGLANADKRVCLIGYDYPAGEGNLLAASQLDVAESIAAILAELHRTGYRTQPVTAARLRADLMAGQVNSPAYLTEVQPLTYPHRQAQADLGDQQAWDEVTRAWPADGPRPMVDSDGDYLIPHVEYGNVLVGVQPGRAPEVDDALAHDNTVPPHPQYLAYYTWLQHVWRADVIVHVGTHGTLEFLKSKENAVSVHDFPDLMVGDIPHVYLYYAGNPAEALLARRRSHATLVSYQPPVMTSGGLHDELEELAEALAAYRRSHAMTSQSSEDQLADLRQRAERAHLPTDPDQLEGELERLRAQLIPLGLHVFGSHWDAGEVAYMVAGVIGNGVGDLAPGYELMAAADGLEAERIHRLSEAEIARYDEAAKRLVEVALTSQAPAADLAGDETSRAVIVRARELALRFAANQEWEFLHRALSGRHVEARLGGDAIRNPEVLPSGASLYQFDPRQVPSALAARRGAEMAAQIVEVYRDGHGGAWPSCVGLVLWGLETTRTHGETYAQVMSLIGVRRAPSRRPGLPGWEVIPREELPGPRVDVVVTISGFFRDLFGTLVEELDDMFAAVAALDEPDEINPIAARTRQLRQHLLDGGMTEPETRELSHVRVFGPPPELYATGLTDVIDTGNWSSTTDLAEHFTQGAQHLYSRHRHGEKVPGLYRGHLADVQLVAQCRSSNEHHITDLDHYFEFLGGMSAGVAAARGEAVPTLVTDTTGRRVHTATAADAARAGLYAQLFNPAWVEAMLAHGHQGVGEIAERTTNLLGLAATTGEMADWMFDAVCDRFLGDPEMLRRLREANPHATAAIAGRLLEANRRDLWQACEERIDTLENVQFDTDAGLEGAGETGA</sequence>
<dbReference type="EMBL" id="LR134406">
    <property type="protein sequence ID" value="VEH71500.1"/>
    <property type="molecule type" value="Genomic_DNA"/>
</dbReference>
<dbReference type="RefSeq" id="WP_061787580.1">
    <property type="nucleotide sequence ID" value="NZ_LR134406.1"/>
</dbReference>
<protein>
    <submittedName>
        <fullName evidence="2">Aerobic cobaltochelatase subunit CobN</fullName>
        <ecNumber evidence="2">6.6.1.2</ecNumber>
    </submittedName>
</protein>
<proteinExistence type="predicted"/>
<dbReference type="Pfam" id="PF02514">
    <property type="entry name" value="CobN-Mg_chel"/>
    <property type="match status" value="1"/>
</dbReference>
<evidence type="ECO:0000313" key="2">
    <source>
        <dbReference type="EMBL" id="VEH71500.1"/>
    </source>
</evidence>